<dbReference type="Proteomes" id="UP000756132">
    <property type="component" value="Chromosome 11"/>
</dbReference>
<dbReference type="EMBL" id="CP090173">
    <property type="protein sequence ID" value="UJO23415.1"/>
    <property type="molecule type" value="Genomic_DNA"/>
</dbReference>
<protein>
    <recommendedName>
        <fullName evidence="2">AMP-dependent synthetase/ligase domain-containing protein</fullName>
    </recommendedName>
</protein>
<name>A0A9Q8PJ28_PASFU</name>
<dbReference type="Pfam" id="PF00501">
    <property type="entry name" value="AMP-binding"/>
    <property type="match status" value="1"/>
</dbReference>
<dbReference type="GeneID" id="71992544"/>
<proteinExistence type="predicted"/>
<gene>
    <name evidence="3" type="ORF">CLAFUR5_12666</name>
</gene>
<accession>A0A9Q8PJ28</accession>
<evidence type="ECO:0000256" key="1">
    <source>
        <dbReference type="SAM" id="MobiDB-lite"/>
    </source>
</evidence>
<feature type="compositionally biased region" description="Low complexity" evidence="1">
    <location>
        <begin position="159"/>
        <end position="174"/>
    </location>
</feature>
<dbReference type="InterPro" id="IPR000873">
    <property type="entry name" value="AMP-dep_synth/lig_dom"/>
</dbReference>
<reference evidence="3" key="1">
    <citation type="submission" date="2021-12" db="EMBL/GenBank/DDBJ databases">
        <authorList>
            <person name="Zaccaron A."/>
            <person name="Stergiopoulos I."/>
        </authorList>
    </citation>
    <scope>NUCLEOTIDE SEQUENCE</scope>
    <source>
        <strain evidence="3">Race5_Kim</strain>
    </source>
</reference>
<dbReference type="AlphaFoldDB" id="A0A9Q8PJ28"/>
<evidence type="ECO:0000313" key="3">
    <source>
        <dbReference type="EMBL" id="UJO23415.1"/>
    </source>
</evidence>
<feature type="domain" description="AMP-dependent synthetase/ligase" evidence="2">
    <location>
        <begin position="36"/>
        <end position="174"/>
    </location>
</feature>
<feature type="region of interest" description="Disordered" evidence="1">
    <location>
        <begin position="150"/>
        <end position="174"/>
    </location>
</feature>
<sequence length="174" mass="18834">MQDPPFLFPGPQTHNDYNEHHEFQEHTPKLTPPLERRPSHNSLANNVHNLQQSLSANSIEKGAKASIVLTNQHVFTTSFLALTLNSATIAPLNHGLKEPELASYLQDFGAEVLVISPEDLAKKTAAYTAAHNAGLRIATASVTDGKVSITLEKDHKETPSTSTTPNEPAPSDIA</sequence>
<evidence type="ECO:0000313" key="4">
    <source>
        <dbReference type="Proteomes" id="UP000756132"/>
    </source>
</evidence>
<dbReference type="KEGG" id="ffu:CLAFUR5_12666"/>
<dbReference type="SUPFAM" id="SSF56801">
    <property type="entry name" value="Acetyl-CoA synthetase-like"/>
    <property type="match status" value="1"/>
</dbReference>
<dbReference type="Gene3D" id="3.40.50.980">
    <property type="match status" value="1"/>
</dbReference>
<evidence type="ECO:0000259" key="2">
    <source>
        <dbReference type="Pfam" id="PF00501"/>
    </source>
</evidence>
<keyword evidence="4" id="KW-1185">Reference proteome</keyword>
<organism evidence="3 4">
    <name type="scientific">Passalora fulva</name>
    <name type="common">Tomato leaf mold</name>
    <name type="synonym">Cladosporium fulvum</name>
    <dbReference type="NCBI Taxonomy" id="5499"/>
    <lineage>
        <taxon>Eukaryota</taxon>
        <taxon>Fungi</taxon>
        <taxon>Dikarya</taxon>
        <taxon>Ascomycota</taxon>
        <taxon>Pezizomycotina</taxon>
        <taxon>Dothideomycetes</taxon>
        <taxon>Dothideomycetidae</taxon>
        <taxon>Mycosphaerellales</taxon>
        <taxon>Mycosphaerellaceae</taxon>
        <taxon>Fulvia</taxon>
    </lineage>
</organism>
<dbReference type="RefSeq" id="XP_047767781.1">
    <property type="nucleotide sequence ID" value="XM_047911814.1"/>
</dbReference>
<reference evidence="3" key="2">
    <citation type="journal article" date="2022" name="Microb. Genom.">
        <title>A chromosome-scale genome assembly of the tomato pathogen Cladosporium fulvum reveals a compartmentalized genome architecture and the presence of a dispensable chromosome.</title>
        <authorList>
            <person name="Zaccaron A.Z."/>
            <person name="Chen L.H."/>
            <person name="Samaras A."/>
            <person name="Stergiopoulos I."/>
        </authorList>
    </citation>
    <scope>NUCLEOTIDE SEQUENCE</scope>
    <source>
        <strain evidence="3">Race5_Kim</strain>
    </source>
</reference>